<dbReference type="InterPro" id="IPR018356">
    <property type="entry name" value="Tscrpt_reg_HTH_DeoR_CS"/>
</dbReference>
<dbReference type="RefSeq" id="WP_046790147.1">
    <property type="nucleotide sequence ID" value="NZ_CP011366.1"/>
</dbReference>
<evidence type="ECO:0000313" key="6">
    <source>
        <dbReference type="EMBL" id="AKG73960.1"/>
    </source>
</evidence>
<dbReference type="InterPro" id="IPR036388">
    <property type="entry name" value="WH-like_DNA-bd_sf"/>
</dbReference>
<dbReference type="EMBL" id="FOTB01000001">
    <property type="protein sequence ID" value="SFK58513.1"/>
    <property type="molecule type" value="Genomic_DNA"/>
</dbReference>
<reference evidence="6 8" key="1">
    <citation type="journal article" date="2015" name="Int. J. Syst. Evol. Microbiol.">
        <title>Complete genome sequence of Salinicoccus halodurans H3B36, isolated from the Qaidam Basin in China.</title>
        <authorList>
            <person name="Jiang K."/>
            <person name="Xue Y."/>
            <person name="Ma Y."/>
        </authorList>
    </citation>
    <scope>NUCLEOTIDE SEQUENCE [LARGE SCALE GENOMIC DNA]</scope>
    <source>
        <strain evidence="6 8">H3B36</strain>
    </source>
</reference>
<accession>A0A0F7D4B8</accession>
<dbReference type="EMBL" id="CP011366">
    <property type="protein sequence ID" value="AKG73960.1"/>
    <property type="molecule type" value="Genomic_DNA"/>
</dbReference>
<dbReference type="SUPFAM" id="SSF46785">
    <property type="entry name" value="Winged helix' DNA-binding domain"/>
    <property type="match status" value="1"/>
</dbReference>
<keyword evidence="3" id="KW-0238">DNA-binding</keyword>
<dbReference type="Proteomes" id="UP000183090">
    <property type="component" value="Unassembled WGS sequence"/>
</dbReference>
<keyword evidence="1" id="KW-0423">Lactose metabolism</keyword>
<gene>
    <name evidence="6" type="ORF">AAT16_06780</name>
    <name evidence="7" type="ORF">SAMN05216235_0600</name>
</gene>
<reference evidence="8" key="2">
    <citation type="submission" date="2015-04" db="EMBL/GenBank/DDBJ databases">
        <title>Complete genome sequence of Salinicoccus halodurans strain H3B36, isolated from the Qaidam basin of China.</title>
        <authorList>
            <person name="Ma Y."/>
            <person name="Jiang K."/>
            <person name="Xue Y."/>
        </authorList>
    </citation>
    <scope>NUCLEOTIDE SEQUENCE [LARGE SCALE GENOMIC DNA]</scope>
    <source>
        <strain evidence="8">H3B36</strain>
    </source>
</reference>
<evidence type="ECO:0000256" key="4">
    <source>
        <dbReference type="ARBA" id="ARBA00023163"/>
    </source>
</evidence>
<dbReference type="Proteomes" id="UP000034029">
    <property type="component" value="Chromosome"/>
</dbReference>
<keyword evidence="8" id="KW-1185">Reference proteome</keyword>
<keyword evidence="2" id="KW-0805">Transcription regulation</keyword>
<dbReference type="KEGG" id="shv:AAT16_06780"/>
<organism evidence="7 9">
    <name type="scientific">Salinicoccus halodurans</name>
    <dbReference type="NCBI Taxonomy" id="407035"/>
    <lineage>
        <taxon>Bacteria</taxon>
        <taxon>Bacillati</taxon>
        <taxon>Bacillota</taxon>
        <taxon>Bacilli</taxon>
        <taxon>Bacillales</taxon>
        <taxon>Staphylococcaceae</taxon>
        <taxon>Salinicoccus</taxon>
    </lineage>
</organism>
<dbReference type="Pfam" id="PF08220">
    <property type="entry name" value="HTH_DeoR"/>
    <property type="match status" value="1"/>
</dbReference>
<dbReference type="InterPro" id="IPR050313">
    <property type="entry name" value="Carb_Metab_HTH_regulators"/>
</dbReference>
<dbReference type="PROSITE" id="PS00894">
    <property type="entry name" value="HTH_DEOR_1"/>
    <property type="match status" value="1"/>
</dbReference>
<evidence type="ECO:0000256" key="1">
    <source>
        <dbReference type="ARBA" id="ARBA00022736"/>
    </source>
</evidence>
<evidence type="ECO:0000313" key="9">
    <source>
        <dbReference type="Proteomes" id="UP000183090"/>
    </source>
</evidence>
<dbReference type="GO" id="GO:0005988">
    <property type="term" value="P:lactose metabolic process"/>
    <property type="evidence" value="ECO:0007669"/>
    <property type="project" value="UniProtKB-KW"/>
</dbReference>
<dbReference type="SMART" id="SM01134">
    <property type="entry name" value="DeoRC"/>
    <property type="match status" value="1"/>
</dbReference>
<dbReference type="InterPro" id="IPR001034">
    <property type="entry name" value="DeoR_HTH"/>
</dbReference>
<dbReference type="PANTHER" id="PTHR30363">
    <property type="entry name" value="HTH-TYPE TRANSCRIPTIONAL REGULATOR SRLR-RELATED"/>
    <property type="match status" value="1"/>
</dbReference>
<dbReference type="GO" id="GO:0003677">
    <property type="term" value="F:DNA binding"/>
    <property type="evidence" value="ECO:0007669"/>
    <property type="project" value="UniProtKB-KW"/>
</dbReference>
<evidence type="ECO:0000256" key="2">
    <source>
        <dbReference type="ARBA" id="ARBA00023015"/>
    </source>
</evidence>
<feature type="domain" description="HTH deoR-type" evidence="5">
    <location>
        <begin position="3"/>
        <end position="58"/>
    </location>
</feature>
<evidence type="ECO:0000256" key="3">
    <source>
        <dbReference type="ARBA" id="ARBA00023125"/>
    </source>
</evidence>
<name>A0A0F7D4B8_9STAP</name>
<dbReference type="AlphaFoldDB" id="A0A0F7D4B8"/>
<evidence type="ECO:0000259" key="5">
    <source>
        <dbReference type="PROSITE" id="PS51000"/>
    </source>
</evidence>
<dbReference type="SMART" id="SM00420">
    <property type="entry name" value="HTH_DEOR"/>
    <property type="match status" value="1"/>
</dbReference>
<keyword evidence="4" id="KW-0804">Transcription</keyword>
<dbReference type="Gene3D" id="3.40.50.1360">
    <property type="match status" value="1"/>
</dbReference>
<proteinExistence type="predicted"/>
<dbReference type="InterPro" id="IPR036390">
    <property type="entry name" value="WH_DNA-bd_sf"/>
</dbReference>
<dbReference type="Gene3D" id="1.10.10.10">
    <property type="entry name" value="Winged helix-like DNA-binding domain superfamily/Winged helix DNA-binding domain"/>
    <property type="match status" value="1"/>
</dbReference>
<dbReference type="InterPro" id="IPR037171">
    <property type="entry name" value="NagB/RpiA_transferase-like"/>
</dbReference>
<protein>
    <submittedName>
        <fullName evidence="7">Transcriptional regulator, DeoR family</fullName>
    </submittedName>
</protein>
<evidence type="ECO:0000313" key="8">
    <source>
        <dbReference type="Proteomes" id="UP000034029"/>
    </source>
</evidence>
<dbReference type="GO" id="GO:0003700">
    <property type="term" value="F:DNA-binding transcription factor activity"/>
    <property type="evidence" value="ECO:0007669"/>
    <property type="project" value="InterPro"/>
</dbReference>
<sequence>MITNQRYEKIMNYLNENGSGSVNDLVDITNSSTATVRRDLTHLESKGFLKRFHGGATVDQMEQEEDYSEKSVKNLSKKLKIAQKAAELIEDGDTIFIDAGTTTYEMMPFIKASNITVVTNSITLIDQLVRNGHNTHVLGGKVKPSTKAVVGHDVIEKLKTLSFDKCFVGVNAIDIHHGYTTPDEDEAYIKRTAVEQARRAFVLADSSKFERSAFVKFAGVEEAVIITENENHPFLEKIDDRTTIIGGGVSDLYSDI</sequence>
<dbReference type="PROSITE" id="PS51000">
    <property type="entry name" value="HTH_DEOR_2"/>
    <property type="match status" value="1"/>
</dbReference>
<dbReference type="OrthoDB" id="9797223at2"/>
<dbReference type="SUPFAM" id="SSF100950">
    <property type="entry name" value="NagB/RpiA/CoA transferase-like"/>
    <property type="match status" value="1"/>
</dbReference>
<evidence type="ECO:0000313" key="7">
    <source>
        <dbReference type="EMBL" id="SFK58513.1"/>
    </source>
</evidence>
<dbReference type="InterPro" id="IPR014036">
    <property type="entry name" value="DeoR-like_C"/>
</dbReference>
<dbReference type="Pfam" id="PF00455">
    <property type="entry name" value="DeoRC"/>
    <property type="match status" value="1"/>
</dbReference>
<dbReference type="PANTHER" id="PTHR30363:SF56">
    <property type="entry name" value="TRANSCRIPTIONAL REGULATOR, DEOR FAMILY"/>
    <property type="match status" value="1"/>
</dbReference>
<reference evidence="7 9" key="3">
    <citation type="submission" date="2016-10" db="EMBL/GenBank/DDBJ databases">
        <authorList>
            <person name="Varghese N."/>
            <person name="Submissions S."/>
        </authorList>
    </citation>
    <scope>NUCLEOTIDE SEQUENCE [LARGE SCALE GENOMIC DNA]</scope>
    <source>
        <strain evidence="7 9">CGMCC 1.6501</strain>
    </source>
</reference>
<dbReference type="PRINTS" id="PR00037">
    <property type="entry name" value="HTHLACR"/>
</dbReference>